<name>A0AA39QTF4_9LECA</name>
<dbReference type="AlphaFoldDB" id="A0AA39QTF4"/>
<feature type="region of interest" description="Disordered" evidence="1">
    <location>
        <begin position="89"/>
        <end position="121"/>
    </location>
</feature>
<dbReference type="PANTHER" id="PTHR42345:SF1">
    <property type="entry name" value="VTC DOMAIN-CONTAINING PROTEIN"/>
    <property type="match status" value="1"/>
</dbReference>
<evidence type="ECO:0000256" key="1">
    <source>
        <dbReference type="SAM" id="MobiDB-lite"/>
    </source>
</evidence>
<dbReference type="Proteomes" id="UP001166286">
    <property type="component" value="Unassembled WGS sequence"/>
</dbReference>
<protein>
    <submittedName>
        <fullName evidence="2">Uncharacterized protein</fullName>
    </submittedName>
</protein>
<reference evidence="2" key="1">
    <citation type="submission" date="2023-03" db="EMBL/GenBank/DDBJ databases">
        <title>Complete genome of Cladonia borealis.</title>
        <authorList>
            <person name="Park H."/>
        </authorList>
    </citation>
    <scope>NUCLEOTIDE SEQUENCE</scope>
    <source>
        <strain evidence="2">ANT050790</strain>
    </source>
</reference>
<proteinExistence type="predicted"/>
<dbReference type="EMBL" id="JAFEKC020000021">
    <property type="protein sequence ID" value="KAK0508059.1"/>
    <property type="molecule type" value="Genomic_DNA"/>
</dbReference>
<comment type="caution">
    <text evidence="2">The sequence shown here is derived from an EMBL/GenBank/DDBJ whole genome shotgun (WGS) entry which is preliminary data.</text>
</comment>
<accession>A0AA39QTF4</accession>
<evidence type="ECO:0000313" key="2">
    <source>
        <dbReference type="EMBL" id="KAK0508059.1"/>
    </source>
</evidence>
<keyword evidence="3" id="KW-1185">Reference proteome</keyword>
<dbReference type="PANTHER" id="PTHR42345">
    <property type="entry name" value="TPR_REGION DOMAIN-CONTAINING PROTEIN"/>
    <property type="match status" value="1"/>
</dbReference>
<organism evidence="2 3">
    <name type="scientific">Cladonia borealis</name>
    <dbReference type="NCBI Taxonomy" id="184061"/>
    <lineage>
        <taxon>Eukaryota</taxon>
        <taxon>Fungi</taxon>
        <taxon>Dikarya</taxon>
        <taxon>Ascomycota</taxon>
        <taxon>Pezizomycotina</taxon>
        <taxon>Lecanoromycetes</taxon>
        <taxon>OSLEUM clade</taxon>
        <taxon>Lecanoromycetidae</taxon>
        <taxon>Lecanorales</taxon>
        <taxon>Lecanorineae</taxon>
        <taxon>Cladoniaceae</taxon>
        <taxon>Cladonia</taxon>
    </lineage>
</organism>
<feature type="region of interest" description="Disordered" evidence="1">
    <location>
        <begin position="34"/>
        <end position="54"/>
    </location>
</feature>
<gene>
    <name evidence="2" type="ORF">JMJ35_009143</name>
</gene>
<evidence type="ECO:0000313" key="3">
    <source>
        <dbReference type="Proteomes" id="UP001166286"/>
    </source>
</evidence>
<sequence length="763" mass="85579">MTRSLELSDNTTPTVWTSTIENFNCAGDLVTQVHPRPRKDNYPESPTVCKIPRPIPGVQPNGSWSFTANDEYPHGDKHPHAQFDTLYNKSSPTSRAPPMTAKQVGHATTPDGTQWPPKGLKSMSKISAKDASALICNGILSFRGLTCRANYNDAPHIRFYASVSLEMLDSRHGMVDLLCQAPADMSLQLLDTIANAMPWETLEQSSMTYCFGLLPGTVTLNRYVGLLNRPVPPVPFPYYTVMARQTDDLLILRRLFFLQGRMDLAFVAVEEEMLLFTQLLLDPDWVPGVPESIGKQIAVLVAALDNPIWLDFRNPDLHCLAKYYDSQNLIIERLFYQQLLLSVELYMRILSLTRWVDISQRACIIGGIPEKVAYDLALAQIWQSKMRLEPLDDIQNPTMFHTMAITKDIQKRKLLGFAKTMEWPGIANVEAMLEETHEGVIPLECKSAHSATWISGVLLPGPSVSWLIMRSLIDCDPKVKSDQPGFKEMYANLGFQYDGSTYWYWQCIVGKILGACKSVKQDYGWIGPCLTTKDVNRRHSILIQADKPMDAMTKSYAKSMSARTAALGPPTDTYPVNEYVLPLPNFANAVDSVSFLELKLSDHVLPNDPSQPEQYSASLGFAIDGKIGWMRLRYDVSFISCPPCKGQHVLFWDYVYDIVDIIHLLTQQKSWNGVSIHDPTTTDPTHNEKALEKMFGVPKSVLVVEAYGKEDNEVMARAWASHIGFSAVVANVNQTCMACSIRMAYAACVPMLILTNRDLEKED</sequence>